<organism evidence="1 2">
    <name type="scientific">Nitratidesulfovibrio vulgaris (strain DP4)</name>
    <name type="common">Desulfovibrio vulgaris</name>
    <dbReference type="NCBI Taxonomy" id="391774"/>
    <lineage>
        <taxon>Bacteria</taxon>
        <taxon>Pseudomonadati</taxon>
        <taxon>Thermodesulfobacteriota</taxon>
        <taxon>Desulfovibrionia</taxon>
        <taxon>Desulfovibrionales</taxon>
        <taxon>Desulfovibrionaceae</taxon>
        <taxon>Nitratidesulfovibrio</taxon>
    </lineage>
</organism>
<keyword evidence="1" id="KW-0614">Plasmid</keyword>
<evidence type="ECO:0000313" key="1">
    <source>
        <dbReference type="EMBL" id="ABM30090.1"/>
    </source>
</evidence>
<gene>
    <name evidence="1" type="ordered locus">Dvul_3079</name>
</gene>
<geneLocation type="plasmid" evidence="1 2">
    <name>pDVUL01</name>
</geneLocation>
<dbReference type="AlphaFoldDB" id="A0A0H3ADW5"/>
<dbReference type="HOGENOM" id="CLU_2368340_0_0_7"/>
<dbReference type="EMBL" id="CP000528">
    <property type="protein sequence ID" value="ABM30090.1"/>
    <property type="molecule type" value="Genomic_DNA"/>
</dbReference>
<name>A0A0H3ADW5_NITV4</name>
<dbReference type="Proteomes" id="UP000009173">
    <property type="component" value="Plasmid pDVUL01"/>
</dbReference>
<accession>A0A0H3ADW5</accession>
<proteinExistence type="predicted"/>
<sequence>MADPTPCPFHADGARRFAPPHVVHLDDATRVYRLPQRPCRRHATSRVGYLRPYARVAGIRPSHVCGRWLSPGHGEAVRRVASGCALAAHGYAPPL</sequence>
<dbReference type="KEGG" id="dvl:Dvul_3079"/>
<evidence type="ECO:0000313" key="2">
    <source>
        <dbReference type="Proteomes" id="UP000009173"/>
    </source>
</evidence>
<reference evidence="2" key="1">
    <citation type="journal article" date="2009" name="Environ. Microbiol.">
        <title>Contribution of mobile genetic elements to Desulfovibrio vulgaris genome plasticity.</title>
        <authorList>
            <person name="Walker C.B."/>
            <person name="Stolyar S."/>
            <person name="Chivian D."/>
            <person name="Pinel N."/>
            <person name="Gabster J.A."/>
            <person name="Dehal P.S."/>
            <person name="He Z."/>
            <person name="Yang Z.K."/>
            <person name="Yen H.C."/>
            <person name="Zhou J."/>
            <person name="Wall J.D."/>
            <person name="Hazen T.C."/>
            <person name="Arkin A.P."/>
            <person name="Stahl D.A."/>
        </authorList>
    </citation>
    <scope>NUCLEOTIDE SEQUENCE [LARGE SCALE GENOMIC DNA]</scope>
    <source>
        <strain evidence="2">DP4</strain>
        <plasmid evidence="2">Plasmid pDVUL01</plasmid>
    </source>
</reference>
<protein>
    <submittedName>
        <fullName evidence="1">Uncharacterized protein</fullName>
    </submittedName>
</protein>